<dbReference type="AlphaFoldDB" id="A0A4Q2DZC9"/>
<reference evidence="1 2" key="1">
    <citation type="submission" date="2019-01" db="EMBL/GenBank/DDBJ databases">
        <title>Draft genome sequence of Psathyrella aberdarensis IHI B618.</title>
        <authorList>
            <person name="Buettner E."/>
            <person name="Kellner H."/>
        </authorList>
    </citation>
    <scope>NUCLEOTIDE SEQUENCE [LARGE SCALE GENOMIC DNA]</scope>
    <source>
        <strain evidence="1 2">IHI B618</strain>
    </source>
</reference>
<dbReference type="STRING" id="2316362.A0A4Q2DZC9"/>
<evidence type="ECO:0000313" key="2">
    <source>
        <dbReference type="Proteomes" id="UP000290288"/>
    </source>
</evidence>
<sequence length="484" mass="54300">MLPDLQTVNDVYYPRGTIPSGCNFHTYAKRVRALNLRPDPTKSRSTPSISPYTYVFIASELEGRPLFPGLQEIAMQTAADPTDEFACIPLIFTSSVQEVAFQGQGLSNRLFGSHCLPLLGQRLSSLRRLALSSDRQDVEPSTFDAIVQLTLLESLDIRLPQSKHFKPEFLVKAGKTLKKLSSLTIDLHSSSHEVPFGAFPPRVGPSGPDSTLFPNLMSVHAVSRSGGKLCGCIPPFLLENIKSLTLIVQVSILSEFYFKEALDTLETIQCLQKVEILNQEGSKVYLVADTIIPFLGRLNLSDFKLGVDRIKYQKQLAFQPLIKAAFKPGGKPLHPALPGPRSLVLPEAIEGSHCPTLACLSHIAQSANGMQMLVVGLKSINLRESFWGSMAETVGNLLAEWKNRRPSESTLQFLAIKELRSPLSFTTQEYNDIAQLLDLMFPHLISIKPYCEAHENEPYWKDHWWFIEHLRRMYQELRMYRPAH</sequence>
<gene>
    <name evidence="1" type="ORF">EST38_g650</name>
</gene>
<accession>A0A4Q2DZC9</accession>
<dbReference type="EMBL" id="SDEE01000008">
    <property type="protein sequence ID" value="RXW25136.1"/>
    <property type="molecule type" value="Genomic_DNA"/>
</dbReference>
<proteinExistence type="predicted"/>
<organism evidence="1 2">
    <name type="scientific">Candolleomyces aberdarensis</name>
    <dbReference type="NCBI Taxonomy" id="2316362"/>
    <lineage>
        <taxon>Eukaryota</taxon>
        <taxon>Fungi</taxon>
        <taxon>Dikarya</taxon>
        <taxon>Basidiomycota</taxon>
        <taxon>Agaricomycotina</taxon>
        <taxon>Agaricomycetes</taxon>
        <taxon>Agaricomycetidae</taxon>
        <taxon>Agaricales</taxon>
        <taxon>Agaricineae</taxon>
        <taxon>Psathyrellaceae</taxon>
        <taxon>Candolleomyces</taxon>
    </lineage>
</organism>
<evidence type="ECO:0000313" key="1">
    <source>
        <dbReference type="EMBL" id="RXW25136.1"/>
    </source>
</evidence>
<dbReference type="Proteomes" id="UP000290288">
    <property type="component" value="Unassembled WGS sequence"/>
</dbReference>
<keyword evidence="2" id="KW-1185">Reference proteome</keyword>
<name>A0A4Q2DZC9_9AGAR</name>
<protein>
    <submittedName>
        <fullName evidence="1">Uncharacterized protein</fullName>
    </submittedName>
</protein>
<comment type="caution">
    <text evidence="1">The sequence shown here is derived from an EMBL/GenBank/DDBJ whole genome shotgun (WGS) entry which is preliminary data.</text>
</comment>
<dbReference type="OrthoDB" id="3543113at2759"/>